<name>A0AAV5T2L2_9BILA</name>
<comment type="caution">
    <text evidence="7">The sequence shown here is derived from an EMBL/GenBank/DDBJ whole genome shotgun (WGS) entry which is preliminary data.</text>
</comment>
<feature type="compositionally biased region" description="Low complexity" evidence="5">
    <location>
        <begin position="14"/>
        <end position="24"/>
    </location>
</feature>
<feature type="domain" description="DBF4-type" evidence="6">
    <location>
        <begin position="227"/>
        <end position="276"/>
    </location>
</feature>
<keyword evidence="3" id="KW-0862">Zinc</keyword>
<dbReference type="PROSITE" id="PS51265">
    <property type="entry name" value="ZF_DBF4"/>
    <property type="match status" value="1"/>
</dbReference>
<dbReference type="Gene3D" id="6.10.250.3410">
    <property type="entry name" value="DBF zinc finger"/>
    <property type="match status" value="1"/>
</dbReference>
<dbReference type="AlphaFoldDB" id="A0AAV5T2L2"/>
<keyword evidence="8" id="KW-1185">Reference proteome</keyword>
<evidence type="ECO:0000256" key="4">
    <source>
        <dbReference type="PROSITE-ProRule" id="PRU00600"/>
    </source>
</evidence>
<reference evidence="7" key="1">
    <citation type="submission" date="2023-10" db="EMBL/GenBank/DDBJ databases">
        <title>Genome assembly of Pristionchus species.</title>
        <authorList>
            <person name="Yoshida K."/>
            <person name="Sommer R.J."/>
        </authorList>
    </citation>
    <scope>NUCLEOTIDE SEQUENCE</scope>
    <source>
        <strain evidence="7">RS0144</strain>
    </source>
</reference>
<dbReference type="InterPro" id="IPR038545">
    <property type="entry name" value="Znf_DBF_sf"/>
</dbReference>
<evidence type="ECO:0000256" key="1">
    <source>
        <dbReference type="ARBA" id="ARBA00022723"/>
    </source>
</evidence>
<organism evidence="7 8">
    <name type="scientific">Pristionchus entomophagus</name>
    <dbReference type="NCBI Taxonomy" id="358040"/>
    <lineage>
        <taxon>Eukaryota</taxon>
        <taxon>Metazoa</taxon>
        <taxon>Ecdysozoa</taxon>
        <taxon>Nematoda</taxon>
        <taxon>Chromadorea</taxon>
        <taxon>Rhabditida</taxon>
        <taxon>Rhabditina</taxon>
        <taxon>Diplogasteromorpha</taxon>
        <taxon>Diplogasteroidea</taxon>
        <taxon>Neodiplogasteridae</taxon>
        <taxon>Pristionchus</taxon>
    </lineage>
</organism>
<dbReference type="GO" id="GO:0008270">
    <property type="term" value="F:zinc ion binding"/>
    <property type="evidence" value="ECO:0007669"/>
    <property type="project" value="UniProtKB-KW"/>
</dbReference>
<gene>
    <name evidence="7" type="ORF">PENTCL1PPCAC_10608</name>
</gene>
<protein>
    <recommendedName>
        <fullName evidence="6">DBF4-type domain-containing protein</fullName>
    </recommendedName>
</protein>
<keyword evidence="1" id="KW-0479">Metal-binding</keyword>
<feature type="region of interest" description="Disordered" evidence="5">
    <location>
        <begin position="277"/>
        <end position="299"/>
    </location>
</feature>
<evidence type="ECO:0000313" key="8">
    <source>
        <dbReference type="Proteomes" id="UP001432027"/>
    </source>
</evidence>
<keyword evidence="2 4" id="KW-0863">Zinc-finger</keyword>
<proteinExistence type="predicted"/>
<feature type="region of interest" description="Disordered" evidence="5">
    <location>
        <begin position="144"/>
        <end position="165"/>
    </location>
</feature>
<evidence type="ECO:0000256" key="2">
    <source>
        <dbReference type="ARBA" id="ARBA00022771"/>
    </source>
</evidence>
<evidence type="ECO:0000256" key="5">
    <source>
        <dbReference type="SAM" id="MobiDB-lite"/>
    </source>
</evidence>
<feature type="region of interest" description="Disordered" evidence="5">
    <location>
        <begin position="1"/>
        <end position="29"/>
    </location>
</feature>
<feature type="compositionally biased region" description="Pro residues" evidence="5">
    <location>
        <begin position="290"/>
        <end position="299"/>
    </location>
</feature>
<dbReference type="EMBL" id="BTSX01000003">
    <property type="protein sequence ID" value="GMS88433.1"/>
    <property type="molecule type" value="Genomic_DNA"/>
</dbReference>
<evidence type="ECO:0000259" key="6">
    <source>
        <dbReference type="PROSITE" id="PS51265"/>
    </source>
</evidence>
<sequence>MMPVDRTKVRRRPVSSVGPSTSSSMFSRKDGQGILSLHGKDFVLDVENVKMRQQLTDEIEKLGGRVVDEISEEKKPFCLVSDSQMMGRIEKYKPEQITPAIMRSLPMLVREAIHLKVRYRSCQAFLESVNKLKVKIKAQKKVMMAPAKKPGPSSSSNQGGMTQLQPPYLKLEDNRGAFAPLYKQFPPNQPSKIYLGKHMGKSLFHKNHKPDETRPEKSPNEKMRLAMMPKGGYCEICSKKFESGKEHFASREHVHHISQPGLWNSVDKLCGSFLDYVSSSNPRTRRHRPSPPSPSDYHR</sequence>
<accession>A0AAV5T2L2</accession>
<evidence type="ECO:0000256" key="3">
    <source>
        <dbReference type="ARBA" id="ARBA00022833"/>
    </source>
</evidence>
<dbReference type="GO" id="GO:0003676">
    <property type="term" value="F:nucleic acid binding"/>
    <property type="evidence" value="ECO:0007669"/>
    <property type="project" value="InterPro"/>
</dbReference>
<dbReference type="Proteomes" id="UP001432027">
    <property type="component" value="Unassembled WGS sequence"/>
</dbReference>
<dbReference type="Pfam" id="PF07535">
    <property type="entry name" value="zf-DBF"/>
    <property type="match status" value="1"/>
</dbReference>
<evidence type="ECO:0000313" key="7">
    <source>
        <dbReference type="EMBL" id="GMS88433.1"/>
    </source>
</evidence>
<dbReference type="InterPro" id="IPR006572">
    <property type="entry name" value="Znf_DBF"/>
</dbReference>